<name>A0A3L9YYE3_9FLAO</name>
<proteinExistence type="predicted"/>
<sequence length="184" mass="19692">MTMKALLNFTKGLFTTIFIAGLLTFSGCQKENLPSSTDEGASQITTELQTKGSGPSANGQGTITLASGSTRHFSFHAKIKNNGDVQGSGVLTYTAGELKVHFDIECLAITGNTAIMTGIITNYPQFPERVGWECWFKAVDNGEGSNADADELTLMLSNPDLEDCDFDYLVALNVVEGGNIQIKP</sequence>
<evidence type="ECO:0000313" key="2">
    <source>
        <dbReference type="Proteomes" id="UP000271339"/>
    </source>
</evidence>
<gene>
    <name evidence="1" type="ORF">BXY75_1745</name>
</gene>
<accession>A0A3L9YYE3</accession>
<comment type="caution">
    <text evidence="1">The sequence shown here is derived from an EMBL/GenBank/DDBJ whole genome shotgun (WGS) entry which is preliminary data.</text>
</comment>
<dbReference type="PROSITE" id="PS51257">
    <property type="entry name" value="PROKAR_LIPOPROTEIN"/>
    <property type="match status" value="1"/>
</dbReference>
<dbReference type="AlphaFoldDB" id="A0A3L9YYE3"/>
<reference evidence="1 2" key="1">
    <citation type="submission" date="2018-10" db="EMBL/GenBank/DDBJ databases">
        <title>Genomic Encyclopedia of Archaeal and Bacterial Type Strains, Phase II (KMG-II): from individual species to whole genera.</title>
        <authorList>
            <person name="Goeker M."/>
        </authorList>
    </citation>
    <scope>NUCLEOTIDE SEQUENCE [LARGE SCALE GENOMIC DNA]</scope>
    <source>
        <strain evidence="1 2">DSM 23424</strain>
    </source>
</reference>
<keyword evidence="2" id="KW-1185">Reference proteome</keyword>
<dbReference type="EMBL" id="REFC01000012">
    <property type="protein sequence ID" value="RMA64860.1"/>
    <property type="molecule type" value="Genomic_DNA"/>
</dbReference>
<dbReference type="Proteomes" id="UP000271339">
    <property type="component" value="Unassembled WGS sequence"/>
</dbReference>
<evidence type="ECO:0000313" key="1">
    <source>
        <dbReference type="EMBL" id="RMA64860.1"/>
    </source>
</evidence>
<evidence type="ECO:0008006" key="3">
    <source>
        <dbReference type="Google" id="ProtNLM"/>
    </source>
</evidence>
<organism evidence="1 2">
    <name type="scientific">Ulvibacter antarcticus</name>
    <dbReference type="NCBI Taxonomy" id="442714"/>
    <lineage>
        <taxon>Bacteria</taxon>
        <taxon>Pseudomonadati</taxon>
        <taxon>Bacteroidota</taxon>
        <taxon>Flavobacteriia</taxon>
        <taxon>Flavobacteriales</taxon>
        <taxon>Flavobacteriaceae</taxon>
        <taxon>Ulvibacter</taxon>
    </lineage>
</organism>
<protein>
    <recommendedName>
        <fullName evidence="3">Lipoprotein</fullName>
    </recommendedName>
</protein>